<proteinExistence type="predicted"/>
<dbReference type="EMBL" id="JBGBPQ010000006">
    <property type="protein sequence ID" value="KAL1523185.1"/>
    <property type="molecule type" value="Genomic_DNA"/>
</dbReference>
<feature type="chain" id="PRO_5044255932" evidence="1">
    <location>
        <begin position="20"/>
        <end position="280"/>
    </location>
</feature>
<protein>
    <submittedName>
        <fullName evidence="2">Uncharacterized protein</fullName>
    </submittedName>
</protein>
<evidence type="ECO:0000313" key="3">
    <source>
        <dbReference type="Proteomes" id="UP001515480"/>
    </source>
</evidence>
<dbReference type="Proteomes" id="UP001515480">
    <property type="component" value="Unassembled WGS sequence"/>
</dbReference>
<comment type="caution">
    <text evidence="2">The sequence shown here is derived from an EMBL/GenBank/DDBJ whole genome shotgun (WGS) entry which is preliminary data.</text>
</comment>
<keyword evidence="1" id="KW-0732">Signal</keyword>
<accession>A0AB34JM95</accession>
<keyword evidence="3" id="KW-1185">Reference proteome</keyword>
<name>A0AB34JM95_PRYPA</name>
<sequence>MRWLALLALLAIAAALLTGQRYSQLSLAAAREHERLVQAQTALDAERAALRAEREGRMHERRLCAAALPSREAVREAVRQLLREAAELASASSLPLHRVLDGGKAGERLLAQAELVRAELREESAAEEAGWCSCPPLPNLGLLCRALVPPASNQSAEWAEKARVAQAEAEFLREATTEARLRAQASSASTGRAADEALAEAEAVAAGTRRRADAATAARESCEAKLAQPKVTTADDCAPMVRVAQQLLAQAVSSHIEQLQTNLTQCKHGRSASYATSPPG</sequence>
<evidence type="ECO:0000256" key="1">
    <source>
        <dbReference type="SAM" id="SignalP"/>
    </source>
</evidence>
<gene>
    <name evidence="2" type="ORF">AB1Y20_018139</name>
</gene>
<reference evidence="2 3" key="1">
    <citation type="journal article" date="2024" name="Science">
        <title>Giant polyketide synthase enzymes in the biosynthesis of giant marine polyether toxins.</title>
        <authorList>
            <person name="Fallon T.R."/>
            <person name="Shende V.V."/>
            <person name="Wierzbicki I.H."/>
            <person name="Pendleton A.L."/>
            <person name="Watervoot N.F."/>
            <person name="Auber R.P."/>
            <person name="Gonzalez D.J."/>
            <person name="Wisecaver J.H."/>
            <person name="Moore B.S."/>
        </authorList>
    </citation>
    <scope>NUCLEOTIDE SEQUENCE [LARGE SCALE GENOMIC DNA]</scope>
    <source>
        <strain evidence="2 3">12B1</strain>
    </source>
</reference>
<dbReference type="AlphaFoldDB" id="A0AB34JM95"/>
<evidence type="ECO:0000313" key="2">
    <source>
        <dbReference type="EMBL" id="KAL1523185.1"/>
    </source>
</evidence>
<organism evidence="2 3">
    <name type="scientific">Prymnesium parvum</name>
    <name type="common">Toxic golden alga</name>
    <dbReference type="NCBI Taxonomy" id="97485"/>
    <lineage>
        <taxon>Eukaryota</taxon>
        <taxon>Haptista</taxon>
        <taxon>Haptophyta</taxon>
        <taxon>Prymnesiophyceae</taxon>
        <taxon>Prymnesiales</taxon>
        <taxon>Prymnesiaceae</taxon>
        <taxon>Prymnesium</taxon>
    </lineage>
</organism>
<feature type="signal peptide" evidence="1">
    <location>
        <begin position="1"/>
        <end position="19"/>
    </location>
</feature>